<keyword evidence="2 5" id="KW-0812">Transmembrane</keyword>
<evidence type="ECO:0000256" key="3">
    <source>
        <dbReference type="ARBA" id="ARBA00022989"/>
    </source>
</evidence>
<dbReference type="Proteomes" id="UP001431221">
    <property type="component" value="Unassembled WGS sequence"/>
</dbReference>
<dbReference type="Pfam" id="PF05101">
    <property type="entry name" value="VirB3"/>
    <property type="match status" value="1"/>
</dbReference>
<sequence>MAYVATLMIIVVGGFIATLSIIYLVISLALGYVALRLLAAYDPHIFNVLIVTIRATPIKKSQLQGKGLTYGP</sequence>
<evidence type="ECO:0000256" key="2">
    <source>
        <dbReference type="ARBA" id="ARBA00022692"/>
    </source>
</evidence>
<evidence type="ECO:0000256" key="4">
    <source>
        <dbReference type="ARBA" id="ARBA00023136"/>
    </source>
</evidence>
<keyword evidence="3 5" id="KW-1133">Transmembrane helix</keyword>
<keyword evidence="7" id="KW-1185">Reference proteome</keyword>
<comment type="subcellular location">
    <subcellularLocation>
        <location evidence="1">Membrane</location>
    </subcellularLocation>
</comment>
<evidence type="ECO:0000256" key="5">
    <source>
        <dbReference type="SAM" id="Phobius"/>
    </source>
</evidence>
<dbReference type="EMBL" id="JALNMJ010000050">
    <property type="protein sequence ID" value="MCK7616209.1"/>
    <property type="molecule type" value="Genomic_DNA"/>
</dbReference>
<evidence type="ECO:0000256" key="1">
    <source>
        <dbReference type="ARBA" id="ARBA00004370"/>
    </source>
</evidence>
<protein>
    <submittedName>
        <fullName evidence="6">VirB3 family type IV secretion system protein</fullName>
    </submittedName>
</protein>
<reference evidence="6" key="1">
    <citation type="submission" date="2022-04" db="EMBL/GenBank/DDBJ databases">
        <title>Roseibium sp. CAU 1639 isolated from mud.</title>
        <authorList>
            <person name="Kim W."/>
        </authorList>
    </citation>
    <scope>NUCLEOTIDE SEQUENCE</scope>
    <source>
        <strain evidence="6">CAU 1639</strain>
    </source>
</reference>
<dbReference type="InterPro" id="IPR007792">
    <property type="entry name" value="T4SS_VirB3/TrbD/AvhB"/>
</dbReference>
<organism evidence="6 7">
    <name type="scientific">Roseibium sediminicola</name>
    <dbReference type="NCBI Taxonomy" id="2933272"/>
    <lineage>
        <taxon>Bacteria</taxon>
        <taxon>Pseudomonadati</taxon>
        <taxon>Pseudomonadota</taxon>
        <taxon>Alphaproteobacteria</taxon>
        <taxon>Hyphomicrobiales</taxon>
        <taxon>Stappiaceae</taxon>
        <taxon>Roseibium</taxon>
    </lineage>
</organism>
<proteinExistence type="predicted"/>
<accession>A0ABT0H3F8</accession>
<name>A0ABT0H3F8_9HYPH</name>
<evidence type="ECO:0000313" key="7">
    <source>
        <dbReference type="Proteomes" id="UP001431221"/>
    </source>
</evidence>
<comment type="caution">
    <text evidence="6">The sequence shown here is derived from an EMBL/GenBank/DDBJ whole genome shotgun (WGS) entry which is preliminary data.</text>
</comment>
<keyword evidence="4 5" id="KW-0472">Membrane</keyword>
<evidence type="ECO:0000313" key="6">
    <source>
        <dbReference type="EMBL" id="MCK7616209.1"/>
    </source>
</evidence>
<feature type="transmembrane region" description="Helical" evidence="5">
    <location>
        <begin position="6"/>
        <end position="35"/>
    </location>
</feature>
<gene>
    <name evidence="6" type="ORF">M0H32_29045</name>
</gene>